<keyword evidence="2" id="KW-0472">Membrane</keyword>
<keyword evidence="2" id="KW-0812">Transmembrane</keyword>
<dbReference type="Proteomes" id="UP000228765">
    <property type="component" value="Segment"/>
</dbReference>
<keyword evidence="2" id="KW-1133">Transmembrane helix</keyword>
<accession>A0A291LA89</accession>
<keyword evidence="4" id="KW-1185">Reference proteome</keyword>
<feature type="transmembrane region" description="Helical" evidence="2">
    <location>
        <begin position="20"/>
        <end position="40"/>
    </location>
</feature>
<evidence type="ECO:0000256" key="2">
    <source>
        <dbReference type="SAM" id="Phobius"/>
    </source>
</evidence>
<evidence type="ECO:0000313" key="4">
    <source>
        <dbReference type="Proteomes" id="UP000228765"/>
    </source>
</evidence>
<dbReference type="EMBL" id="MF663786">
    <property type="protein sequence ID" value="ATI15733.1"/>
    <property type="molecule type" value="Genomic_DNA"/>
</dbReference>
<dbReference type="GeneID" id="54982989"/>
<organism evidence="3 4">
    <name type="scientific">Bordetella phage vB_BbrM_PHB04</name>
    <dbReference type="NCBI Taxonomy" id="2029657"/>
    <lineage>
        <taxon>Viruses</taxon>
        <taxon>Duplodnaviria</taxon>
        <taxon>Heunggongvirae</taxon>
        <taxon>Uroviricota</taxon>
        <taxon>Caudoviricetes</taxon>
        <taxon>Phabquatrovirus</taxon>
        <taxon>Phabquatrovirus PHB04</taxon>
    </lineage>
</organism>
<dbReference type="RefSeq" id="YP_009792781.1">
    <property type="nucleotide sequence ID" value="NC_047861.1"/>
</dbReference>
<proteinExistence type="predicted"/>
<name>A0A291LA89_9CAUD</name>
<evidence type="ECO:0000256" key="1">
    <source>
        <dbReference type="SAM" id="MobiDB-lite"/>
    </source>
</evidence>
<protein>
    <submittedName>
        <fullName evidence="3">DNA-packaging protein</fullName>
    </submittedName>
</protein>
<feature type="region of interest" description="Disordered" evidence="1">
    <location>
        <begin position="138"/>
        <end position="157"/>
    </location>
</feature>
<reference evidence="3 4" key="1">
    <citation type="submission" date="2017-08" db="EMBL/GenBank/DDBJ databases">
        <title>Complete genome sequence of a novel bacteriophage infecting Bordetella bronchiseptica.</title>
        <authorList>
            <person name="Chen Y."/>
            <person name="Song J."/>
            <person name="Wu B."/>
        </authorList>
    </citation>
    <scope>NUCLEOTIDE SEQUENCE [LARGE SCALE GENOMIC DNA]</scope>
</reference>
<dbReference type="KEGG" id="vg:54982989"/>
<sequence>MTVVSDAAGAAAKAVARPFLPWLILAGVLLVAALTGGAFYKGWDMRGDREAANQLKAQQKLQAEIDAQRARGDKLAADLELEKRNIKTVTVEVIKEVPKVTKVYVEKPGEPPKAIPPAVYTNGFVRVWDRALRPDLPAAAGEPAGPSGGADLARAPVDSPDILNNHAVNASQYAECRAQLNALITDWESRTGKAKK</sequence>
<evidence type="ECO:0000313" key="3">
    <source>
        <dbReference type="EMBL" id="ATI15733.1"/>
    </source>
</evidence>